<organism evidence="2 3">
    <name type="scientific">Niabella ginsengisoli</name>
    <dbReference type="NCBI Taxonomy" id="522298"/>
    <lineage>
        <taxon>Bacteria</taxon>
        <taxon>Pseudomonadati</taxon>
        <taxon>Bacteroidota</taxon>
        <taxon>Chitinophagia</taxon>
        <taxon>Chitinophagales</taxon>
        <taxon>Chitinophagaceae</taxon>
        <taxon>Niabella</taxon>
    </lineage>
</organism>
<name>A0ABS9SPH5_9BACT</name>
<protein>
    <recommendedName>
        <fullName evidence="4">DUF4890 domain-containing protein</fullName>
    </recommendedName>
</protein>
<evidence type="ECO:0008006" key="4">
    <source>
        <dbReference type="Google" id="ProtNLM"/>
    </source>
</evidence>
<dbReference type="Proteomes" id="UP001202248">
    <property type="component" value="Unassembled WGS sequence"/>
</dbReference>
<evidence type="ECO:0000313" key="3">
    <source>
        <dbReference type="Proteomes" id="UP001202248"/>
    </source>
</evidence>
<proteinExistence type="predicted"/>
<accession>A0ABS9SPH5</accession>
<dbReference type="RefSeq" id="WP_240832258.1">
    <property type="nucleotide sequence ID" value="NZ_JAKWBL010000004.1"/>
</dbReference>
<feature type="signal peptide" evidence="1">
    <location>
        <begin position="1"/>
        <end position="22"/>
    </location>
</feature>
<sequence>MKTKAFILLLSFTLLSITETWAQKSSKDDIKAKVAHVVERLDEAFKLEKDKKSTIEGIFTDFYSEQQKLKNNIQRPASGLAQGLASQDFQSVRKKNEALIAEREKQLKKELTEDQYKKWKGEIEPSLHKRK</sequence>
<evidence type="ECO:0000313" key="2">
    <source>
        <dbReference type="EMBL" id="MCH5600252.1"/>
    </source>
</evidence>
<dbReference type="EMBL" id="JAKWBL010000004">
    <property type="protein sequence ID" value="MCH5600252.1"/>
    <property type="molecule type" value="Genomic_DNA"/>
</dbReference>
<keyword evidence="3" id="KW-1185">Reference proteome</keyword>
<feature type="chain" id="PRO_5046230789" description="DUF4890 domain-containing protein" evidence="1">
    <location>
        <begin position="23"/>
        <end position="131"/>
    </location>
</feature>
<reference evidence="2 3" key="1">
    <citation type="submission" date="2022-02" db="EMBL/GenBank/DDBJ databases">
        <authorList>
            <person name="Min J."/>
        </authorList>
    </citation>
    <scope>NUCLEOTIDE SEQUENCE [LARGE SCALE GENOMIC DNA]</scope>
    <source>
        <strain evidence="2 3">GR10-1</strain>
    </source>
</reference>
<keyword evidence="1" id="KW-0732">Signal</keyword>
<gene>
    <name evidence="2" type="ORF">MKP09_21175</name>
</gene>
<comment type="caution">
    <text evidence="2">The sequence shown here is derived from an EMBL/GenBank/DDBJ whole genome shotgun (WGS) entry which is preliminary data.</text>
</comment>
<evidence type="ECO:0000256" key="1">
    <source>
        <dbReference type="SAM" id="SignalP"/>
    </source>
</evidence>